<dbReference type="InterPro" id="IPR015424">
    <property type="entry name" value="PyrdxlP-dep_Trfase"/>
</dbReference>
<dbReference type="RefSeq" id="WP_344834284.1">
    <property type="nucleotide sequence ID" value="NZ_BAAAUV010000017.1"/>
</dbReference>
<sequence>MSDNAISQWPDVDAVEKDLDRLVHTPIRRLSDEILAEYHAWYEANAAGSKATFEEAQRYIPGGVQHNLALNDPWALDIVKAEGAHLWDVDGNRYIDFLQAGGPTVLGSNYAPVREEITQLIADCGPVTGMLHAYEVKLAKLIHDFMPNVQKFRMLGSGTEGVMAAVRAARAYTGKSHVIKVGGAYHGWSDQVVFGLRIPGTGSLEAAGIPAGALQLTQEVAPGDLDELRAKLAANAGNGGTAAVFVEPIGPESGAHLVRHGFNAQVRELCDEFGALLVFDEVVTGFRLGMGGAQGYFGVKPDLTVFGKCVAGGYPAAGGIGGSDEVMNVFAGGLTAAGKRALVGGTLSANPMSCAAGYHTLLEMDRTNAPAIAGRAGDRLRAGLSALIARYDLPYVVYNVGSVVHLHTSGVLHLSIHDPEFFTELGPRKDMLGQMSMAFSAEGVVTLAGSRLYTSMADTDEVIDDALARFDRVFARV</sequence>
<keyword evidence="5" id="KW-1185">Reference proteome</keyword>
<evidence type="ECO:0000256" key="3">
    <source>
        <dbReference type="RuleBase" id="RU003560"/>
    </source>
</evidence>
<keyword evidence="2 3" id="KW-0663">Pyridoxal phosphate</keyword>
<dbReference type="InterPro" id="IPR049704">
    <property type="entry name" value="Aminotrans_3_PPA_site"/>
</dbReference>
<dbReference type="SUPFAM" id="SSF53383">
    <property type="entry name" value="PLP-dependent transferases"/>
    <property type="match status" value="1"/>
</dbReference>
<evidence type="ECO:0000313" key="4">
    <source>
        <dbReference type="EMBL" id="GAA3227869.1"/>
    </source>
</evidence>
<dbReference type="InterPro" id="IPR005814">
    <property type="entry name" value="Aminotrans_3"/>
</dbReference>
<dbReference type="PANTHER" id="PTHR43713">
    <property type="entry name" value="GLUTAMATE-1-SEMIALDEHYDE 2,1-AMINOMUTASE"/>
    <property type="match status" value="1"/>
</dbReference>
<dbReference type="PROSITE" id="PS00600">
    <property type="entry name" value="AA_TRANSFER_CLASS_3"/>
    <property type="match status" value="1"/>
</dbReference>
<name>A0ABP6QJS5_9ACTN</name>
<accession>A0ABP6QJS5</accession>
<dbReference type="Pfam" id="PF00202">
    <property type="entry name" value="Aminotran_3"/>
    <property type="match status" value="1"/>
</dbReference>
<gene>
    <name evidence="4" type="primary">hemL_1</name>
    <name evidence="4" type="ORF">GCM10010468_56940</name>
</gene>
<comment type="similarity">
    <text evidence="3">Belongs to the class-III pyridoxal-phosphate-dependent aminotransferase family.</text>
</comment>
<evidence type="ECO:0000256" key="1">
    <source>
        <dbReference type="ARBA" id="ARBA00001933"/>
    </source>
</evidence>
<comment type="caution">
    <text evidence="4">The sequence shown here is derived from an EMBL/GenBank/DDBJ whole genome shotgun (WGS) entry which is preliminary data.</text>
</comment>
<dbReference type="InterPro" id="IPR015422">
    <property type="entry name" value="PyrdxlP-dep_Trfase_small"/>
</dbReference>
<evidence type="ECO:0000313" key="5">
    <source>
        <dbReference type="Proteomes" id="UP001501237"/>
    </source>
</evidence>
<evidence type="ECO:0000256" key="2">
    <source>
        <dbReference type="ARBA" id="ARBA00022898"/>
    </source>
</evidence>
<organism evidence="4 5">
    <name type="scientific">Actinocorallia longicatena</name>
    <dbReference type="NCBI Taxonomy" id="111803"/>
    <lineage>
        <taxon>Bacteria</taxon>
        <taxon>Bacillati</taxon>
        <taxon>Actinomycetota</taxon>
        <taxon>Actinomycetes</taxon>
        <taxon>Streptosporangiales</taxon>
        <taxon>Thermomonosporaceae</taxon>
        <taxon>Actinocorallia</taxon>
    </lineage>
</organism>
<dbReference type="Gene3D" id="3.40.640.10">
    <property type="entry name" value="Type I PLP-dependent aspartate aminotransferase-like (Major domain)"/>
    <property type="match status" value="1"/>
</dbReference>
<proteinExistence type="inferred from homology"/>
<dbReference type="Gene3D" id="3.90.1150.10">
    <property type="entry name" value="Aspartate Aminotransferase, domain 1"/>
    <property type="match status" value="1"/>
</dbReference>
<dbReference type="InterPro" id="IPR015421">
    <property type="entry name" value="PyrdxlP-dep_Trfase_major"/>
</dbReference>
<protein>
    <submittedName>
        <fullName evidence="4">Glutamate-1-semialdehyde 2,1-aminomutase</fullName>
    </submittedName>
</protein>
<reference evidence="5" key="1">
    <citation type="journal article" date="2019" name="Int. J. Syst. Evol. Microbiol.">
        <title>The Global Catalogue of Microorganisms (GCM) 10K type strain sequencing project: providing services to taxonomists for standard genome sequencing and annotation.</title>
        <authorList>
            <consortium name="The Broad Institute Genomics Platform"/>
            <consortium name="The Broad Institute Genome Sequencing Center for Infectious Disease"/>
            <person name="Wu L."/>
            <person name="Ma J."/>
        </authorList>
    </citation>
    <scope>NUCLEOTIDE SEQUENCE [LARGE SCALE GENOMIC DNA]</scope>
    <source>
        <strain evidence="5">JCM 9377</strain>
    </source>
</reference>
<dbReference type="PANTHER" id="PTHR43713:SF3">
    <property type="entry name" value="GLUTAMATE-1-SEMIALDEHYDE 2,1-AMINOMUTASE 1, CHLOROPLASTIC-RELATED"/>
    <property type="match status" value="1"/>
</dbReference>
<comment type="cofactor">
    <cofactor evidence="1">
        <name>pyridoxal 5'-phosphate</name>
        <dbReference type="ChEBI" id="CHEBI:597326"/>
    </cofactor>
</comment>
<dbReference type="Proteomes" id="UP001501237">
    <property type="component" value="Unassembled WGS sequence"/>
</dbReference>
<dbReference type="EMBL" id="BAAAUV010000017">
    <property type="protein sequence ID" value="GAA3227869.1"/>
    <property type="molecule type" value="Genomic_DNA"/>
</dbReference>